<evidence type="ECO:0000313" key="3">
    <source>
        <dbReference type="Proteomes" id="UP000245712"/>
    </source>
</evidence>
<protein>
    <submittedName>
        <fullName evidence="2">Uncharacterized protein</fullName>
    </submittedName>
</protein>
<feature type="transmembrane region" description="Helical" evidence="1">
    <location>
        <begin position="35"/>
        <end position="53"/>
    </location>
</feature>
<keyword evidence="1" id="KW-1133">Transmembrane helix</keyword>
<dbReference type="Proteomes" id="UP000245712">
    <property type="component" value="Unassembled WGS sequence"/>
</dbReference>
<reference evidence="2 3" key="1">
    <citation type="submission" date="2018-05" db="EMBL/GenBank/DDBJ databases">
        <title>Genomic Encyclopedia of Type Strains, Phase IV (KMG-V): Genome sequencing to study the core and pangenomes of soil and plant-associated prokaryotes.</title>
        <authorList>
            <person name="Whitman W."/>
        </authorList>
    </citation>
    <scope>NUCLEOTIDE SEQUENCE [LARGE SCALE GENOMIC DNA]</scope>
    <source>
        <strain evidence="2 3">SCZa-39</strain>
    </source>
</reference>
<name>A0ABX5KNY1_9BURK</name>
<sequence>MLTTYLALIMYVCAVAVGLYNIWRPAPGGATLLRRMYYIVALGLIAFGTLVVVDSARQGVGGAVTGMAGVMILLGMLLICLGLCVRAARKLFSRITSGPSRCARE</sequence>
<proteinExistence type="predicted"/>
<evidence type="ECO:0000313" key="2">
    <source>
        <dbReference type="EMBL" id="PVX82738.1"/>
    </source>
</evidence>
<organism evidence="2 3">
    <name type="scientific">Paraburkholderia unamae</name>
    <dbReference type="NCBI Taxonomy" id="219649"/>
    <lineage>
        <taxon>Bacteria</taxon>
        <taxon>Pseudomonadati</taxon>
        <taxon>Pseudomonadota</taxon>
        <taxon>Betaproteobacteria</taxon>
        <taxon>Burkholderiales</taxon>
        <taxon>Burkholderiaceae</taxon>
        <taxon>Paraburkholderia</taxon>
    </lineage>
</organism>
<feature type="transmembrane region" description="Helical" evidence="1">
    <location>
        <begin position="59"/>
        <end position="85"/>
    </location>
</feature>
<accession>A0ABX5KNY1</accession>
<evidence type="ECO:0000256" key="1">
    <source>
        <dbReference type="SAM" id="Phobius"/>
    </source>
</evidence>
<gene>
    <name evidence="2" type="ORF">C7402_108111</name>
</gene>
<keyword evidence="3" id="KW-1185">Reference proteome</keyword>
<keyword evidence="1" id="KW-0812">Transmembrane</keyword>
<dbReference type="EMBL" id="QEOB01000008">
    <property type="protein sequence ID" value="PVX82738.1"/>
    <property type="molecule type" value="Genomic_DNA"/>
</dbReference>
<feature type="transmembrane region" description="Helical" evidence="1">
    <location>
        <begin position="6"/>
        <end position="23"/>
    </location>
</feature>
<comment type="caution">
    <text evidence="2">The sequence shown here is derived from an EMBL/GenBank/DDBJ whole genome shotgun (WGS) entry which is preliminary data.</text>
</comment>
<dbReference type="RefSeq" id="WP_116611530.1">
    <property type="nucleotide sequence ID" value="NZ_CAJZAT010000077.1"/>
</dbReference>
<keyword evidence="1" id="KW-0472">Membrane</keyword>